<evidence type="ECO:0000313" key="2">
    <source>
        <dbReference type="Proteomes" id="UP000664795"/>
    </source>
</evidence>
<gene>
    <name evidence="1" type="ORF">J2I48_18195</name>
</gene>
<dbReference type="Proteomes" id="UP000664795">
    <property type="component" value="Unassembled WGS sequence"/>
</dbReference>
<comment type="caution">
    <text evidence="1">The sequence shown here is derived from an EMBL/GenBank/DDBJ whole genome shotgun (WGS) entry which is preliminary data.</text>
</comment>
<name>A0A939GAA7_9BACT</name>
<proteinExistence type="predicted"/>
<organism evidence="1 2">
    <name type="scientific">Fibrella aquatilis</name>
    <dbReference type="NCBI Taxonomy" id="2817059"/>
    <lineage>
        <taxon>Bacteria</taxon>
        <taxon>Pseudomonadati</taxon>
        <taxon>Bacteroidota</taxon>
        <taxon>Cytophagia</taxon>
        <taxon>Cytophagales</taxon>
        <taxon>Spirosomataceae</taxon>
        <taxon>Fibrella</taxon>
    </lineage>
</organism>
<accession>A0A939GAA7</accession>
<dbReference type="RefSeq" id="WP_207336904.1">
    <property type="nucleotide sequence ID" value="NZ_JAFMYU010000015.1"/>
</dbReference>
<dbReference type="EMBL" id="JAFMYU010000015">
    <property type="protein sequence ID" value="MBO0932946.1"/>
    <property type="molecule type" value="Genomic_DNA"/>
</dbReference>
<dbReference type="AlphaFoldDB" id="A0A939GAA7"/>
<reference evidence="1 2" key="1">
    <citation type="submission" date="2021-03" db="EMBL/GenBank/DDBJ databases">
        <title>Fibrella sp. HMF5036 genome sequencing and assembly.</title>
        <authorList>
            <person name="Kang H."/>
            <person name="Kim H."/>
            <person name="Bae S."/>
            <person name="Joh K."/>
        </authorList>
    </citation>
    <scope>NUCLEOTIDE SEQUENCE [LARGE SCALE GENOMIC DNA]</scope>
    <source>
        <strain evidence="1 2">HMF5036</strain>
    </source>
</reference>
<evidence type="ECO:0000313" key="1">
    <source>
        <dbReference type="EMBL" id="MBO0932946.1"/>
    </source>
</evidence>
<protein>
    <submittedName>
        <fullName evidence="1">DUF2279 domain-containing protein</fullName>
    </submittedName>
</protein>
<sequence length="364" mass="41313">MHTIFSDGQIYGFRLGRQTVIQGNFGLFRPDSTVTQSMYRSLLLICLFIPALGQAQHDSLLVPTPVPAVSTGANVSALATQADAFLEMTSTTCLSGVPRSRKYLLAGTSLLTLGSTYGYLEKRWWSDGYANFHLDDGRDFRYASNLDKVGHFLGGAFTADAYYAGFRWAGMPQRRAEWYAFGATALVQLCIEFKDGYAPNYGFSWADVAAGTLGGFWPMMQHRSPFLADSQLKISYWKRTNKYWDHRGIVDIPAFSIDDYINQTYWFSFSPRYFGKPGSAMRRNWPDWLQLSAGFGLDADTWSPTRNGEGGLWEFYLAPDLDLVKLFKPKKPLMRTMLHLLNYIKVPMPTVQVGPKPKLWWLYF</sequence>
<keyword evidence="2" id="KW-1185">Reference proteome</keyword>